<proteinExistence type="predicted"/>
<protein>
    <submittedName>
        <fullName evidence="1">Protein transport protein bos1</fullName>
    </submittedName>
</protein>
<keyword evidence="2" id="KW-1185">Reference proteome</keyword>
<evidence type="ECO:0000313" key="2">
    <source>
        <dbReference type="Proteomes" id="UP001140234"/>
    </source>
</evidence>
<dbReference type="EMBL" id="JANBUJ010000455">
    <property type="protein sequence ID" value="KAJ2771929.1"/>
    <property type="molecule type" value="Genomic_DNA"/>
</dbReference>
<comment type="caution">
    <text evidence="1">The sequence shown here is derived from an EMBL/GenBank/DDBJ whole genome shotgun (WGS) entry which is preliminary data.</text>
</comment>
<dbReference type="Proteomes" id="UP001140234">
    <property type="component" value="Unassembled WGS sequence"/>
</dbReference>
<organism evidence="1 2">
    <name type="scientific">Coemansia nantahalensis</name>
    <dbReference type="NCBI Taxonomy" id="2789366"/>
    <lineage>
        <taxon>Eukaryota</taxon>
        <taxon>Fungi</taxon>
        <taxon>Fungi incertae sedis</taxon>
        <taxon>Zoopagomycota</taxon>
        <taxon>Kickxellomycotina</taxon>
        <taxon>Kickxellomycetes</taxon>
        <taxon>Kickxellales</taxon>
        <taxon>Kickxellaceae</taxon>
        <taxon>Coemansia</taxon>
    </lineage>
</organism>
<sequence>MTSEYNAAQRVLHRLKQNVSDFELSASTSDTTVVQAAVAQDLQTLGQRIAEYRLLGRQEANERKRKMMLDRATTMGDEHEQLKRRFAKLKQQKAERAQHHDERSELFQRAPGAARAPADSAVSVDPQDEEAFWGRAEQELDGFIAQGVASLANLREQRGFLHNAHQRILNATATLGLSRSVINLINRRTAQDKIIIAAGMVLTCIFIYVVIHYFGK</sequence>
<gene>
    <name evidence="1" type="primary">BOS1</name>
    <name evidence="1" type="ORF">IWQ57_001987</name>
</gene>
<reference evidence="1" key="1">
    <citation type="submission" date="2022-07" db="EMBL/GenBank/DDBJ databases">
        <title>Phylogenomic reconstructions and comparative analyses of Kickxellomycotina fungi.</title>
        <authorList>
            <person name="Reynolds N.K."/>
            <person name="Stajich J.E."/>
            <person name="Barry K."/>
            <person name="Grigoriev I.V."/>
            <person name="Crous P."/>
            <person name="Smith M.E."/>
        </authorList>
    </citation>
    <scope>NUCLEOTIDE SEQUENCE</scope>
    <source>
        <strain evidence="1">CBS 109366</strain>
    </source>
</reference>
<evidence type="ECO:0000313" key="1">
    <source>
        <dbReference type="EMBL" id="KAJ2771929.1"/>
    </source>
</evidence>
<accession>A0ACC1K1Y2</accession>
<name>A0ACC1K1Y2_9FUNG</name>